<dbReference type="Proteomes" id="UP000184465">
    <property type="component" value="Unassembled WGS sequence"/>
</dbReference>
<dbReference type="GO" id="GO:0003677">
    <property type="term" value="F:DNA binding"/>
    <property type="evidence" value="ECO:0007669"/>
    <property type="project" value="InterPro"/>
</dbReference>
<dbReference type="InterPro" id="IPR010712">
    <property type="entry name" value="Arsenical-R_ArsD"/>
</dbReference>
<sequence>MKIEFFEPAMCCSTGVCGPSVDEKLVKLMENIEHLKKKHEGIQIERYMITQQPMKFKENEKVYKLVKDNGRKVLPVTTINGEVIKTHEYPTLEEMEKSLGDE</sequence>
<name>A0A1M6LXT6_PARC5</name>
<gene>
    <name evidence="1" type="ORF">SAMN02745912_00967</name>
</gene>
<evidence type="ECO:0000313" key="2">
    <source>
        <dbReference type="Proteomes" id="UP000184465"/>
    </source>
</evidence>
<dbReference type="STRING" id="1121301.SAMN02745912_00967"/>
<protein>
    <submittedName>
        <fullName evidence="1">Arsenical resistance operon trans-acting repressor ArsD</fullName>
    </submittedName>
</protein>
<dbReference type="RefSeq" id="WP_073147531.1">
    <property type="nucleotide sequence ID" value="NZ_FRAG01000008.1"/>
</dbReference>
<dbReference type="GO" id="GO:0045892">
    <property type="term" value="P:negative regulation of DNA-templated transcription"/>
    <property type="evidence" value="ECO:0007669"/>
    <property type="project" value="InterPro"/>
</dbReference>
<dbReference type="NCBIfam" id="NF033727">
    <property type="entry name" value="chaperon_ArsD"/>
    <property type="match status" value="1"/>
</dbReference>
<proteinExistence type="predicted"/>
<dbReference type="AlphaFoldDB" id="A0A1M6LXT6"/>
<reference evidence="1 2" key="1">
    <citation type="submission" date="2016-11" db="EMBL/GenBank/DDBJ databases">
        <authorList>
            <person name="Jaros S."/>
            <person name="Januszkiewicz K."/>
            <person name="Wedrychowicz H."/>
        </authorList>
    </citation>
    <scope>NUCLEOTIDE SEQUENCE [LARGE SCALE GENOMIC DNA]</scope>
    <source>
        <strain evidence="1 2">DSM 15212</strain>
    </source>
</reference>
<evidence type="ECO:0000313" key="1">
    <source>
        <dbReference type="EMBL" id="SHJ75975.1"/>
    </source>
</evidence>
<dbReference type="OrthoDB" id="9801358at2"/>
<dbReference type="EMBL" id="FRAG01000008">
    <property type="protein sequence ID" value="SHJ75975.1"/>
    <property type="molecule type" value="Genomic_DNA"/>
</dbReference>
<organism evidence="1 2">
    <name type="scientific">Paramaledivibacter caminithermalis (strain DSM 15212 / CIP 107654 / DViRD3)</name>
    <name type="common">Clostridium caminithermale</name>
    <dbReference type="NCBI Taxonomy" id="1121301"/>
    <lineage>
        <taxon>Bacteria</taxon>
        <taxon>Bacillati</taxon>
        <taxon>Bacillota</taxon>
        <taxon>Clostridia</taxon>
        <taxon>Peptostreptococcales</taxon>
        <taxon>Caminicellaceae</taxon>
        <taxon>Paramaledivibacter</taxon>
    </lineage>
</organism>
<accession>A0A1M6LXT6</accession>
<dbReference type="Pfam" id="PF06953">
    <property type="entry name" value="ArsD"/>
    <property type="match status" value="1"/>
</dbReference>
<keyword evidence="2" id="KW-1185">Reference proteome</keyword>
<dbReference type="GO" id="GO:0046685">
    <property type="term" value="P:response to arsenic-containing substance"/>
    <property type="evidence" value="ECO:0007669"/>
    <property type="project" value="InterPro"/>
</dbReference>
<dbReference type="Gene3D" id="3.40.30.10">
    <property type="entry name" value="Glutaredoxin"/>
    <property type="match status" value="1"/>
</dbReference>